<gene>
    <name evidence="1" type="ORF">JIN78_15000</name>
</gene>
<dbReference type="AlphaFoldDB" id="A0A934RR17"/>
<reference evidence="1" key="1">
    <citation type="submission" date="2021-01" db="EMBL/GenBank/DDBJ databases">
        <title>Modified the classification status of verrucomicrobia.</title>
        <authorList>
            <person name="Feng X."/>
        </authorList>
    </citation>
    <scope>NUCLEOTIDE SEQUENCE</scope>
    <source>
        <strain evidence="1">KCTC 12986</strain>
    </source>
</reference>
<dbReference type="InterPro" id="IPR018669">
    <property type="entry name" value="Toxin_HigB"/>
</dbReference>
<dbReference type="Pfam" id="PF09907">
    <property type="entry name" value="HigB_toxin"/>
    <property type="match status" value="1"/>
</dbReference>
<evidence type="ECO:0000313" key="1">
    <source>
        <dbReference type="EMBL" id="MBK1835375.1"/>
    </source>
</evidence>
<dbReference type="GO" id="GO:0004519">
    <property type="term" value="F:endonuclease activity"/>
    <property type="evidence" value="ECO:0007669"/>
    <property type="project" value="InterPro"/>
</dbReference>
<evidence type="ECO:0000313" key="2">
    <source>
        <dbReference type="Proteomes" id="UP000604083"/>
    </source>
</evidence>
<organism evidence="1 2">
    <name type="scientific">Roseibacillus ishigakijimensis</name>
    <dbReference type="NCBI Taxonomy" id="454146"/>
    <lineage>
        <taxon>Bacteria</taxon>
        <taxon>Pseudomonadati</taxon>
        <taxon>Verrucomicrobiota</taxon>
        <taxon>Verrucomicrobiia</taxon>
        <taxon>Verrucomicrobiales</taxon>
        <taxon>Verrucomicrobiaceae</taxon>
        <taxon>Roseibacillus</taxon>
    </lineage>
</organism>
<sequence>MRIITEKALRDYGQKHPNAQSALANWITLARASQWKNLADLRKTYPHADPVTVASGNTVTVFNLAGNNHRLITAIHYNTGIIFALRILTHADYDKNHWKKEL</sequence>
<dbReference type="Proteomes" id="UP000604083">
    <property type="component" value="Unassembled WGS sequence"/>
</dbReference>
<dbReference type="GO" id="GO:0110001">
    <property type="term" value="C:toxin-antitoxin complex"/>
    <property type="evidence" value="ECO:0007669"/>
    <property type="project" value="InterPro"/>
</dbReference>
<keyword evidence="2" id="KW-1185">Reference proteome</keyword>
<dbReference type="RefSeq" id="WP_200392809.1">
    <property type="nucleotide sequence ID" value="NZ_JAENIO010000050.1"/>
</dbReference>
<accession>A0A934RR17</accession>
<dbReference type="EMBL" id="JAENIO010000050">
    <property type="protein sequence ID" value="MBK1835375.1"/>
    <property type="molecule type" value="Genomic_DNA"/>
</dbReference>
<proteinExistence type="predicted"/>
<comment type="caution">
    <text evidence="1">The sequence shown here is derived from an EMBL/GenBank/DDBJ whole genome shotgun (WGS) entry which is preliminary data.</text>
</comment>
<name>A0A934RR17_9BACT</name>
<dbReference type="GO" id="GO:0003723">
    <property type="term" value="F:RNA binding"/>
    <property type="evidence" value="ECO:0007669"/>
    <property type="project" value="InterPro"/>
</dbReference>
<protein>
    <submittedName>
        <fullName evidence="1">Type II toxin-antitoxin system HigB family toxin</fullName>
    </submittedName>
</protein>